<evidence type="ECO:0000313" key="2">
    <source>
        <dbReference type="Ensembl" id="ENSTGEP00000028150.1"/>
    </source>
</evidence>
<accession>A0A8D2FZF8</accession>
<reference evidence="2" key="3">
    <citation type="submission" date="2025-09" db="UniProtKB">
        <authorList>
            <consortium name="Ensembl"/>
        </authorList>
    </citation>
    <scope>IDENTIFICATION</scope>
</reference>
<dbReference type="AlphaFoldDB" id="A0A8D2FZF8"/>
<keyword evidence="3" id="KW-1185">Reference proteome</keyword>
<reference evidence="2" key="1">
    <citation type="submission" date="2018-05" db="EMBL/GenBank/DDBJ databases">
        <title>Whole genome of Theropithecus gelada.</title>
        <authorList>
            <person name="Chiou K.L."/>
            <person name="Snyder-Mackler N."/>
        </authorList>
    </citation>
    <scope>NUCLEOTIDE SEQUENCE [LARGE SCALE GENOMIC DNA]</scope>
</reference>
<feature type="compositionally biased region" description="Polar residues" evidence="1">
    <location>
        <begin position="39"/>
        <end position="51"/>
    </location>
</feature>
<evidence type="ECO:0000313" key="3">
    <source>
        <dbReference type="Proteomes" id="UP000694411"/>
    </source>
</evidence>
<evidence type="ECO:0000256" key="1">
    <source>
        <dbReference type="SAM" id="MobiDB-lite"/>
    </source>
</evidence>
<proteinExistence type="predicted"/>
<feature type="region of interest" description="Disordered" evidence="1">
    <location>
        <begin position="1"/>
        <end position="62"/>
    </location>
</feature>
<name>A0A8D2FZF8_THEGE</name>
<dbReference type="Ensembl" id="ENSTGET00000033546.1">
    <property type="protein sequence ID" value="ENSTGEP00000028150.1"/>
    <property type="gene ID" value="ENSTGEG00000022676.1"/>
</dbReference>
<protein>
    <submittedName>
        <fullName evidence="2">Uncharacterized protein</fullName>
    </submittedName>
</protein>
<feature type="compositionally biased region" description="Basic and acidic residues" evidence="1">
    <location>
        <begin position="18"/>
        <end position="37"/>
    </location>
</feature>
<reference evidence="2" key="2">
    <citation type="submission" date="2025-08" db="UniProtKB">
        <authorList>
            <consortium name="Ensembl"/>
        </authorList>
    </citation>
    <scope>IDENTIFICATION</scope>
</reference>
<dbReference type="Proteomes" id="UP000694411">
    <property type="component" value="Chromosome 6"/>
</dbReference>
<organism evidence="2 3">
    <name type="scientific">Theropithecus gelada</name>
    <name type="common">Gelada baboon</name>
    <dbReference type="NCBI Taxonomy" id="9565"/>
    <lineage>
        <taxon>Eukaryota</taxon>
        <taxon>Metazoa</taxon>
        <taxon>Chordata</taxon>
        <taxon>Craniata</taxon>
        <taxon>Vertebrata</taxon>
        <taxon>Euteleostomi</taxon>
        <taxon>Mammalia</taxon>
        <taxon>Eutheria</taxon>
        <taxon>Euarchontoglires</taxon>
        <taxon>Primates</taxon>
        <taxon>Haplorrhini</taxon>
        <taxon>Catarrhini</taxon>
        <taxon>Cercopithecidae</taxon>
        <taxon>Cercopithecinae</taxon>
        <taxon>Theropithecus</taxon>
    </lineage>
</organism>
<sequence length="62" mass="6655">PAVKTEPGVLREASGEVQAKDPGDAAQQEAKHREAETRNCISAQVLSQSAPGQVKTRFNRNP</sequence>